<dbReference type="Gene3D" id="1.10.540.10">
    <property type="entry name" value="Acyl-CoA dehydrogenase/oxidase, N-terminal domain"/>
    <property type="match status" value="1"/>
</dbReference>
<comment type="cofactor">
    <cofactor evidence="1">
        <name>FAD</name>
        <dbReference type="ChEBI" id="CHEBI:57692"/>
    </cofactor>
</comment>
<dbReference type="SUPFAM" id="SSF47203">
    <property type="entry name" value="Acyl-CoA dehydrogenase C-terminal domain-like"/>
    <property type="match status" value="1"/>
</dbReference>
<feature type="domain" description="Acyl-CoA dehydrogenase/oxidase C-terminal" evidence="6">
    <location>
        <begin position="217"/>
        <end position="339"/>
    </location>
</feature>
<dbReference type="EMBL" id="JBDJAW010000003">
    <property type="protein sequence ID" value="MEN3534391.1"/>
    <property type="molecule type" value="Genomic_DNA"/>
</dbReference>
<sequence>MDFDLDETHAELRALAASVLDREADQARLEAHERGGRPYDAGAWKALAQAGLLGACLPPEAGGAGLGPLAAAVILRESGARVAPVPALPGLIAALTVAGHGSDAQRRALAPFAEGEEALTVAFRAAGAGPGDPPAVIAEEGRLTGRPGIVPYAAEASAILVPARSGGGFGLYLVRPGDARLLPVTSPAGEPVAAVVLEDTPGERVGETGEAADAAGGAAVAALRLNTLAAVTATASGVLAGALALTKGHIATRRQFGRVLAEFQAVTMQIADVYIASRALDVAMWTGVWRLTEGLPAERDLAVAARNAAGGAVRALYTCQHLHGGIGLDLTYPLHRYFGLGTHLAHLLGGEQAQLDLIGALV</sequence>
<accession>A0ABV0AKM1</accession>
<dbReference type="PANTHER" id="PTHR43884:SF20">
    <property type="entry name" value="ACYL-COA DEHYDROGENASE FADE28"/>
    <property type="match status" value="1"/>
</dbReference>
<dbReference type="InterPro" id="IPR036250">
    <property type="entry name" value="AcylCo_DH-like_C"/>
</dbReference>
<dbReference type="Gene3D" id="2.40.110.10">
    <property type="entry name" value="Butyryl-CoA Dehydrogenase, subunit A, domain 2"/>
    <property type="match status" value="1"/>
</dbReference>
<evidence type="ECO:0000256" key="2">
    <source>
        <dbReference type="ARBA" id="ARBA00009347"/>
    </source>
</evidence>
<evidence type="ECO:0000256" key="3">
    <source>
        <dbReference type="ARBA" id="ARBA00022630"/>
    </source>
</evidence>
<dbReference type="InterPro" id="IPR009100">
    <property type="entry name" value="AcylCoA_DH/oxidase_NM_dom_sf"/>
</dbReference>
<evidence type="ECO:0000259" key="6">
    <source>
        <dbReference type="Pfam" id="PF00441"/>
    </source>
</evidence>
<dbReference type="Proteomes" id="UP001447516">
    <property type="component" value="Unassembled WGS sequence"/>
</dbReference>
<dbReference type="SUPFAM" id="SSF56645">
    <property type="entry name" value="Acyl-CoA dehydrogenase NM domain-like"/>
    <property type="match status" value="1"/>
</dbReference>
<proteinExistence type="inferred from homology"/>
<keyword evidence="5 8" id="KW-0560">Oxidoreductase</keyword>
<dbReference type="RefSeq" id="WP_346224493.1">
    <property type="nucleotide sequence ID" value="NZ_JBDJAW010000003.1"/>
</dbReference>
<evidence type="ECO:0000256" key="4">
    <source>
        <dbReference type="ARBA" id="ARBA00022827"/>
    </source>
</evidence>
<evidence type="ECO:0000256" key="1">
    <source>
        <dbReference type="ARBA" id="ARBA00001974"/>
    </source>
</evidence>
<dbReference type="InterPro" id="IPR046373">
    <property type="entry name" value="Acyl-CoA_Oxase/DH_mid-dom_sf"/>
</dbReference>
<dbReference type="Pfam" id="PF02771">
    <property type="entry name" value="Acyl-CoA_dh_N"/>
    <property type="match status" value="1"/>
</dbReference>
<dbReference type="EC" id="1.-.-.-" evidence="8"/>
<dbReference type="GO" id="GO:0016491">
    <property type="term" value="F:oxidoreductase activity"/>
    <property type="evidence" value="ECO:0007669"/>
    <property type="project" value="UniProtKB-KW"/>
</dbReference>
<dbReference type="InterPro" id="IPR013786">
    <property type="entry name" value="AcylCoA_DH/ox_N"/>
</dbReference>
<reference evidence="8 9" key="1">
    <citation type="submission" date="2024-05" db="EMBL/GenBank/DDBJ databases">
        <title>Microbispora sp.ZYX-F-249.</title>
        <authorList>
            <person name="Xie H."/>
        </authorList>
    </citation>
    <scope>NUCLEOTIDE SEQUENCE [LARGE SCALE GENOMIC DNA]</scope>
    <source>
        <strain evidence="8 9">ZYX-F-249</strain>
    </source>
</reference>
<evidence type="ECO:0000256" key="5">
    <source>
        <dbReference type="ARBA" id="ARBA00023002"/>
    </source>
</evidence>
<name>A0ABV0AKM1_9ACTN</name>
<protein>
    <submittedName>
        <fullName evidence="8">Acyl-CoA dehydrogenase family protein</fullName>
        <ecNumber evidence="8">1.-.-.-</ecNumber>
    </submittedName>
</protein>
<evidence type="ECO:0000313" key="9">
    <source>
        <dbReference type="Proteomes" id="UP001447516"/>
    </source>
</evidence>
<comment type="similarity">
    <text evidence="2">Belongs to the acyl-CoA dehydrogenase family.</text>
</comment>
<comment type="caution">
    <text evidence="8">The sequence shown here is derived from an EMBL/GenBank/DDBJ whole genome shotgun (WGS) entry which is preliminary data.</text>
</comment>
<keyword evidence="3" id="KW-0285">Flavoprotein</keyword>
<dbReference type="Pfam" id="PF00441">
    <property type="entry name" value="Acyl-CoA_dh_1"/>
    <property type="match status" value="1"/>
</dbReference>
<keyword evidence="9" id="KW-1185">Reference proteome</keyword>
<dbReference type="Gene3D" id="1.20.140.10">
    <property type="entry name" value="Butyryl-CoA Dehydrogenase, subunit A, domain 3"/>
    <property type="match status" value="1"/>
</dbReference>
<dbReference type="InterPro" id="IPR037069">
    <property type="entry name" value="AcylCoA_DH/ox_N_sf"/>
</dbReference>
<keyword evidence="4" id="KW-0274">FAD</keyword>
<dbReference type="InterPro" id="IPR009075">
    <property type="entry name" value="AcylCo_DH/oxidase_C"/>
</dbReference>
<evidence type="ECO:0000313" key="8">
    <source>
        <dbReference type="EMBL" id="MEN3534391.1"/>
    </source>
</evidence>
<organism evidence="8 9">
    <name type="scientific">Microbispora maris</name>
    <dbReference type="NCBI Taxonomy" id="3144104"/>
    <lineage>
        <taxon>Bacteria</taxon>
        <taxon>Bacillati</taxon>
        <taxon>Actinomycetota</taxon>
        <taxon>Actinomycetes</taxon>
        <taxon>Streptosporangiales</taxon>
        <taxon>Streptosporangiaceae</taxon>
        <taxon>Microbispora</taxon>
    </lineage>
</organism>
<gene>
    <name evidence="8" type="ORF">AAH991_04680</name>
</gene>
<feature type="domain" description="Acyl-CoA dehydrogenase/oxidase N-terminal" evidence="7">
    <location>
        <begin position="7"/>
        <end position="116"/>
    </location>
</feature>
<evidence type="ECO:0000259" key="7">
    <source>
        <dbReference type="Pfam" id="PF02771"/>
    </source>
</evidence>
<dbReference type="PANTHER" id="PTHR43884">
    <property type="entry name" value="ACYL-COA DEHYDROGENASE"/>
    <property type="match status" value="1"/>
</dbReference>